<gene>
    <name evidence="2" type="ORF">TS85_03935</name>
</gene>
<feature type="domain" description="AB hydrolase-1" evidence="1">
    <location>
        <begin position="5"/>
        <end position="239"/>
    </location>
</feature>
<dbReference type="SUPFAM" id="SSF53474">
    <property type="entry name" value="alpha/beta-Hydrolases"/>
    <property type="match status" value="1"/>
</dbReference>
<evidence type="ECO:0000313" key="3">
    <source>
        <dbReference type="Proteomes" id="UP000032300"/>
    </source>
</evidence>
<protein>
    <recommendedName>
        <fullName evidence="1">AB hydrolase-1 domain-containing protein</fullName>
    </recommendedName>
</protein>
<proteinExistence type="predicted"/>
<dbReference type="Gene3D" id="3.40.50.1820">
    <property type="entry name" value="alpha/beta hydrolase"/>
    <property type="match status" value="1"/>
</dbReference>
<dbReference type="PANTHER" id="PTHR43194">
    <property type="entry name" value="HYDROLASE ALPHA/BETA FOLD FAMILY"/>
    <property type="match status" value="1"/>
</dbReference>
<dbReference type="AlphaFoldDB" id="A0A7U4J6R8"/>
<dbReference type="InterPro" id="IPR000073">
    <property type="entry name" value="AB_hydrolase_1"/>
</dbReference>
<dbReference type="PANTHER" id="PTHR43194:SF5">
    <property type="entry name" value="PIMELOYL-[ACYL-CARRIER PROTEIN] METHYL ESTER ESTERASE"/>
    <property type="match status" value="1"/>
</dbReference>
<dbReference type="InterPro" id="IPR050228">
    <property type="entry name" value="Carboxylesterase_BioH"/>
</dbReference>
<dbReference type="Pfam" id="PF12697">
    <property type="entry name" value="Abhydrolase_6"/>
    <property type="match status" value="1"/>
</dbReference>
<name>A0A7U4J6R8_9SPHN</name>
<reference evidence="2 3" key="1">
    <citation type="journal article" date="2015" name="Int. J. Syst. Evol. Microbiol.">
        <title>Sphingomonas hengshuiensis sp. nov., isolated from lake wetland.</title>
        <authorList>
            <person name="Wei S."/>
            <person name="Wang T."/>
            <person name="Liu H."/>
            <person name="Zhang C."/>
            <person name="Guo J."/>
            <person name="Wang Q."/>
            <person name="Liang K."/>
            <person name="Zhang Z."/>
        </authorList>
    </citation>
    <scope>NUCLEOTIDE SEQUENCE [LARGE SCALE GENOMIC DNA]</scope>
    <source>
        <strain evidence="2 3">WHSC-8</strain>
    </source>
</reference>
<dbReference type="RefSeq" id="WP_044330550.1">
    <property type="nucleotide sequence ID" value="NZ_CP010836.1"/>
</dbReference>
<dbReference type="Proteomes" id="UP000032300">
    <property type="component" value="Chromosome"/>
</dbReference>
<evidence type="ECO:0000259" key="1">
    <source>
        <dbReference type="Pfam" id="PF12697"/>
    </source>
</evidence>
<sequence>MTSTILFVHGAWLTPSCWTPWRAHFEALGYNTVAPTWPHMDRPIAELRRSPRPELAKLGVGAIVDGYAAAIAQLDEPPVIVGHSFGGLVTQMLIGRGLGVAGVAIDPAPPRGVLPGLRSVVSALPVLTAFNGWNRILTMSEKGFRADFANAAPADLQRSAFEREIVPCPGRPYFQAAIGIGNGVPFDTITQPMLFVSGGRDRTADPAMVRRIQRRYQKAGVKAELALYPDHSHFLIAEPGWERIAKAVAAWLEHNRLGIAKPGSDRVAA</sequence>
<dbReference type="KEGG" id="sphi:TS85_03935"/>
<organism evidence="2 3">
    <name type="scientific">Sphingomonas hengshuiensis</name>
    <dbReference type="NCBI Taxonomy" id="1609977"/>
    <lineage>
        <taxon>Bacteria</taxon>
        <taxon>Pseudomonadati</taxon>
        <taxon>Pseudomonadota</taxon>
        <taxon>Alphaproteobacteria</taxon>
        <taxon>Sphingomonadales</taxon>
        <taxon>Sphingomonadaceae</taxon>
        <taxon>Sphingomonas</taxon>
    </lineage>
</organism>
<keyword evidence="3" id="KW-1185">Reference proteome</keyword>
<accession>A0A7U4J6R8</accession>
<reference evidence="2 3" key="2">
    <citation type="submission" date="2015-02" db="EMBL/GenBank/DDBJ databases">
        <title>The complete genome of Sphingomonas hengshuiensis sp. WHSC-8 isolated from soil of Hengshui Lake.</title>
        <authorList>
            <person name="Wei S."/>
            <person name="Guo J."/>
            <person name="Su C."/>
            <person name="Wu R."/>
            <person name="Zhang Z."/>
            <person name="Liang K."/>
            <person name="Li H."/>
            <person name="Wang T."/>
            <person name="Liu H."/>
            <person name="Zhang C."/>
            <person name="Li Z."/>
            <person name="Wang Q."/>
            <person name="Meng J."/>
        </authorList>
    </citation>
    <scope>NUCLEOTIDE SEQUENCE [LARGE SCALE GENOMIC DNA]</scope>
    <source>
        <strain evidence="2 3">WHSC-8</strain>
    </source>
</reference>
<dbReference type="InterPro" id="IPR029058">
    <property type="entry name" value="AB_hydrolase_fold"/>
</dbReference>
<evidence type="ECO:0000313" key="2">
    <source>
        <dbReference type="EMBL" id="AJP71152.1"/>
    </source>
</evidence>
<dbReference type="OrthoDB" id="9814966at2"/>
<dbReference type="EMBL" id="CP010836">
    <property type="protein sequence ID" value="AJP71152.1"/>
    <property type="molecule type" value="Genomic_DNA"/>
</dbReference>